<dbReference type="EMBL" id="CAJSLV010000090">
    <property type="protein sequence ID" value="CAG6397579.1"/>
    <property type="molecule type" value="Genomic_DNA"/>
</dbReference>
<reference evidence="1" key="1">
    <citation type="submission" date="2021-05" db="EMBL/GenBank/DDBJ databases">
        <authorList>
            <person name="Arsene-Ploetze F."/>
        </authorList>
    </citation>
    <scope>NUCLEOTIDE SEQUENCE</scope>
    <source>
        <strain evidence="1">DSM 42138</strain>
    </source>
</reference>
<keyword evidence="2" id="KW-1185">Reference proteome</keyword>
<proteinExistence type="predicted"/>
<evidence type="ECO:0000313" key="1">
    <source>
        <dbReference type="EMBL" id="CAG6397579.1"/>
    </source>
</evidence>
<name>A0A9W4E1W3_9ACTN</name>
<evidence type="ECO:0000313" key="2">
    <source>
        <dbReference type="Proteomes" id="UP001152519"/>
    </source>
</evidence>
<dbReference type="Proteomes" id="UP001152519">
    <property type="component" value="Unassembled WGS sequence"/>
</dbReference>
<accession>A0A9W4E1W3</accession>
<organism evidence="1 2">
    <name type="scientific">Actinacidiphila cocklensis</name>
    <dbReference type="NCBI Taxonomy" id="887465"/>
    <lineage>
        <taxon>Bacteria</taxon>
        <taxon>Bacillati</taxon>
        <taxon>Actinomycetota</taxon>
        <taxon>Actinomycetes</taxon>
        <taxon>Kitasatosporales</taxon>
        <taxon>Streptomycetaceae</taxon>
        <taxon>Actinacidiphila</taxon>
    </lineage>
</organism>
<gene>
    <name evidence="1" type="ORF">SCOCK_580005</name>
</gene>
<dbReference type="AlphaFoldDB" id="A0A9W4E1W3"/>
<comment type="caution">
    <text evidence="1">The sequence shown here is derived from an EMBL/GenBank/DDBJ whole genome shotgun (WGS) entry which is preliminary data.</text>
</comment>
<sequence length="59" mass="6309">MMGVPGGVRAGHNPMLFPALPRSRARGASRHWTGCVLAGQVTDMVREGRPGWGGRLRLA</sequence>
<protein>
    <submittedName>
        <fullName evidence="1">Uncharacterized protein</fullName>
    </submittedName>
</protein>